<dbReference type="GO" id="GO:0008270">
    <property type="term" value="F:zinc ion binding"/>
    <property type="evidence" value="ECO:0007669"/>
    <property type="project" value="UniProtKB-KW"/>
</dbReference>
<proteinExistence type="predicted"/>
<keyword evidence="3" id="KW-0677">Repeat</keyword>
<dbReference type="Gene3D" id="3.30.160.60">
    <property type="entry name" value="Classic Zinc Finger"/>
    <property type="match status" value="2"/>
</dbReference>
<evidence type="ECO:0000256" key="2">
    <source>
        <dbReference type="ARBA" id="ARBA00022723"/>
    </source>
</evidence>
<feature type="region of interest" description="Disordered" evidence="8">
    <location>
        <begin position="810"/>
        <end position="940"/>
    </location>
</feature>
<evidence type="ECO:0000256" key="5">
    <source>
        <dbReference type="ARBA" id="ARBA00022833"/>
    </source>
</evidence>
<comment type="subcellular location">
    <subcellularLocation>
        <location evidence="1">Nucleus</location>
    </subcellularLocation>
</comment>
<feature type="compositionally biased region" description="Low complexity" evidence="8">
    <location>
        <begin position="853"/>
        <end position="862"/>
    </location>
</feature>
<accession>A0A914CWW8</accession>
<dbReference type="PROSITE" id="PS00028">
    <property type="entry name" value="ZINC_FINGER_C2H2_1"/>
    <property type="match status" value="3"/>
</dbReference>
<protein>
    <submittedName>
        <fullName evidence="11">C2H2-type domain-containing protein</fullName>
    </submittedName>
</protein>
<dbReference type="SUPFAM" id="SSF57667">
    <property type="entry name" value="beta-beta-alpha zinc fingers"/>
    <property type="match status" value="2"/>
</dbReference>
<dbReference type="WBParaSite" id="ACRNAN_scaffold1573.g27406.t1">
    <property type="protein sequence ID" value="ACRNAN_scaffold1573.g27406.t1"/>
    <property type="gene ID" value="ACRNAN_scaffold1573.g27406"/>
</dbReference>
<evidence type="ECO:0000256" key="7">
    <source>
        <dbReference type="PROSITE-ProRule" id="PRU00042"/>
    </source>
</evidence>
<keyword evidence="6" id="KW-0539">Nucleus</keyword>
<feature type="compositionally biased region" description="Low complexity" evidence="8">
    <location>
        <begin position="810"/>
        <end position="832"/>
    </location>
</feature>
<dbReference type="PANTHER" id="PTHR24406">
    <property type="entry name" value="TRANSCRIPTIONAL REPRESSOR CTCFL-RELATED"/>
    <property type="match status" value="1"/>
</dbReference>
<dbReference type="Proteomes" id="UP000887540">
    <property type="component" value="Unplaced"/>
</dbReference>
<organism evidence="10 11">
    <name type="scientific">Acrobeloides nanus</name>
    <dbReference type="NCBI Taxonomy" id="290746"/>
    <lineage>
        <taxon>Eukaryota</taxon>
        <taxon>Metazoa</taxon>
        <taxon>Ecdysozoa</taxon>
        <taxon>Nematoda</taxon>
        <taxon>Chromadorea</taxon>
        <taxon>Rhabditida</taxon>
        <taxon>Tylenchina</taxon>
        <taxon>Cephalobomorpha</taxon>
        <taxon>Cephaloboidea</taxon>
        <taxon>Cephalobidae</taxon>
        <taxon>Acrobeloides</taxon>
    </lineage>
</organism>
<dbReference type="SMART" id="SM00355">
    <property type="entry name" value="ZnF_C2H2"/>
    <property type="match status" value="7"/>
</dbReference>
<feature type="domain" description="C2H2-type" evidence="9">
    <location>
        <begin position="179"/>
        <end position="201"/>
    </location>
</feature>
<dbReference type="Pfam" id="PF00096">
    <property type="entry name" value="zf-C2H2"/>
    <property type="match status" value="3"/>
</dbReference>
<dbReference type="GO" id="GO:0005634">
    <property type="term" value="C:nucleus"/>
    <property type="evidence" value="ECO:0007669"/>
    <property type="project" value="UniProtKB-SubCell"/>
</dbReference>
<evidence type="ECO:0000256" key="6">
    <source>
        <dbReference type="ARBA" id="ARBA00023242"/>
    </source>
</evidence>
<feature type="compositionally biased region" description="Polar residues" evidence="8">
    <location>
        <begin position="910"/>
        <end position="926"/>
    </location>
</feature>
<dbReference type="InterPro" id="IPR013087">
    <property type="entry name" value="Znf_C2H2_type"/>
</dbReference>
<sequence>MASSEIDEFFVNLDNGPSTSKQSVGRIPNQMDIQNTTEPEDDVEYVEENIVAEIIQLDDGEFYVAVPEDAQDFDIDTFNNIQIVVNDDGTETLIFENEPEPEGDETGATGRTQFQDSAYDDSMMYGNMLSDSGLNVPLSSLATAESGDEAMERENYEMLPGGTIISGMKHRRNRVYGACRCPDCGQSFVNTARLERHLAVHQIFGSFLCPLCGKTYKYEYNLFYHWRKTCRDMNELLKPEDRKTIEVNMLRQLVEEIAQKKAAIGSIELGISGHHLYRDTHLEKLENPPSAVFGRRGAQCKACNVLTLAAHMPRHMAVHRGEYGVDERSIGGGYFCDLCGLMFRLHSNLIKHWRTSCPEIQANLPEDEDLALDDAALKEMVANLLRKAVVSDFDLEDPGLVEIDRDPSLASARPPRIHPDAEKAKQLDNLTADLGDTDIRDDDIGGMRSDKYRQGGERDERFDTRWADEQGIVFADDFIDDDEAMLIDEHGNIGSLPMSAHSRAKWTISGMPVQCTECFRTFANAGRLERHLAGFHASYGSHHCVLCGNRFKYDYNLLYHYRRSCPYTKAFIERDVREQLDATNLRKLVRTLAQKEVRLAPQLANPVSQKFHKRDFGDSFVRRQMLKSILPTNNQSQTIRPPPAAAMQQPPRPGLSNGRECPVCSVVFYGGTVLEKHMKVAHPIEYQSWDPDLVNDLEYENRDKDIGRRRYKDNFHEELEPPPALEPVIPGDVEEPPMPALNIRSAENVRHQIVDEHGNVITEVSDLSEVQRLIESGQLEVRDGDQIVIMDQDGAYGEGAFQFMGEGLEPYYEPQQGQQPSQEQLIPQQQEEMSTRQFGQEEDVPQARRSPRRSIASRPTPSVLGPGKRGRGKKRPHAEEFEGENDETALNQSHGSTEGLEVAQILSGMAQEQSTPGTSQENQTPLRRSARRREVSMRSE</sequence>
<keyword evidence="10" id="KW-1185">Reference proteome</keyword>
<dbReference type="PROSITE" id="PS50157">
    <property type="entry name" value="ZINC_FINGER_C2H2_2"/>
    <property type="match status" value="4"/>
</dbReference>
<evidence type="ECO:0000256" key="8">
    <source>
        <dbReference type="SAM" id="MobiDB-lite"/>
    </source>
</evidence>
<evidence type="ECO:0000256" key="3">
    <source>
        <dbReference type="ARBA" id="ARBA00022737"/>
    </source>
</evidence>
<keyword evidence="5" id="KW-0862">Zinc</keyword>
<evidence type="ECO:0000259" key="9">
    <source>
        <dbReference type="PROSITE" id="PS50157"/>
    </source>
</evidence>
<feature type="domain" description="C2H2-type" evidence="9">
    <location>
        <begin position="207"/>
        <end position="239"/>
    </location>
</feature>
<feature type="region of interest" description="Disordered" evidence="8">
    <location>
        <begin position="633"/>
        <end position="656"/>
    </location>
</feature>
<name>A0A914CWW8_9BILA</name>
<dbReference type="AlphaFoldDB" id="A0A914CWW8"/>
<keyword evidence="2" id="KW-0479">Metal-binding</keyword>
<evidence type="ECO:0000313" key="11">
    <source>
        <dbReference type="WBParaSite" id="ACRNAN_scaffold1573.g27406.t1"/>
    </source>
</evidence>
<evidence type="ECO:0000313" key="10">
    <source>
        <dbReference type="Proteomes" id="UP000887540"/>
    </source>
</evidence>
<evidence type="ECO:0000256" key="1">
    <source>
        <dbReference type="ARBA" id="ARBA00004123"/>
    </source>
</evidence>
<dbReference type="InterPro" id="IPR036236">
    <property type="entry name" value="Znf_C2H2_sf"/>
</dbReference>
<feature type="domain" description="C2H2-type" evidence="9">
    <location>
        <begin position="513"/>
        <end position="541"/>
    </location>
</feature>
<reference evidence="11" key="1">
    <citation type="submission" date="2022-11" db="UniProtKB">
        <authorList>
            <consortium name="WormBaseParasite"/>
        </authorList>
    </citation>
    <scope>IDENTIFICATION</scope>
</reference>
<keyword evidence="4 7" id="KW-0863">Zinc-finger</keyword>
<evidence type="ECO:0000256" key="4">
    <source>
        <dbReference type="ARBA" id="ARBA00022771"/>
    </source>
</evidence>
<dbReference type="InterPro" id="IPR050888">
    <property type="entry name" value="ZnF_C2H2-type_TF"/>
</dbReference>
<feature type="domain" description="C2H2-type" evidence="9">
    <location>
        <begin position="334"/>
        <end position="361"/>
    </location>
</feature>